<reference evidence="1 2" key="1">
    <citation type="submission" date="2011-02" db="EMBL/GenBank/DDBJ databases">
        <title>The Genome Sequence of Sphaeroforma arctica JP610.</title>
        <authorList>
            <consortium name="The Broad Institute Genome Sequencing Platform"/>
            <person name="Russ C."/>
            <person name="Cuomo C."/>
            <person name="Young S.K."/>
            <person name="Zeng Q."/>
            <person name="Gargeya S."/>
            <person name="Alvarado L."/>
            <person name="Berlin A."/>
            <person name="Chapman S.B."/>
            <person name="Chen Z."/>
            <person name="Freedman E."/>
            <person name="Gellesch M."/>
            <person name="Goldberg J."/>
            <person name="Griggs A."/>
            <person name="Gujja S."/>
            <person name="Heilman E."/>
            <person name="Heiman D."/>
            <person name="Howarth C."/>
            <person name="Mehta T."/>
            <person name="Neiman D."/>
            <person name="Pearson M."/>
            <person name="Roberts A."/>
            <person name="Saif S."/>
            <person name="Shea T."/>
            <person name="Shenoy N."/>
            <person name="Sisk P."/>
            <person name="Stolte C."/>
            <person name="Sykes S."/>
            <person name="White J."/>
            <person name="Yandava C."/>
            <person name="Burger G."/>
            <person name="Gray M.W."/>
            <person name="Holland P.W.H."/>
            <person name="King N."/>
            <person name="Lang F.B.F."/>
            <person name="Roger A.J."/>
            <person name="Ruiz-Trillo I."/>
            <person name="Haas B."/>
            <person name="Nusbaum C."/>
            <person name="Birren B."/>
        </authorList>
    </citation>
    <scope>NUCLEOTIDE SEQUENCE [LARGE SCALE GENOMIC DNA]</scope>
    <source>
        <strain evidence="1 2">JP610</strain>
    </source>
</reference>
<sequence>AFERLRCRVVDFEVYAPIAIDIADHVRELDFEKDLFTMDNSTSTDIKECERKLAAFLNELSMEPFDMTKPLWTIYLLKNYSQGRSVLVFKVSTLIMGPICGS</sequence>
<gene>
    <name evidence="1" type="ORF">SARC_15983</name>
</gene>
<dbReference type="RefSeq" id="XP_014145380.1">
    <property type="nucleotide sequence ID" value="XM_014289905.1"/>
</dbReference>
<accession>A0A0L0F5N4</accession>
<proteinExistence type="predicted"/>
<organism evidence="1 2">
    <name type="scientific">Sphaeroforma arctica JP610</name>
    <dbReference type="NCBI Taxonomy" id="667725"/>
    <lineage>
        <taxon>Eukaryota</taxon>
        <taxon>Ichthyosporea</taxon>
        <taxon>Ichthyophonida</taxon>
        <taxon>Sphaeroforma</taxon>
    </lineage>
</organism>
<dbReference type="GeneID" id="25916487"/>
<dbReference type="Proteomes" id="UP000054560">
    <property type="component" value="Unassembled WGS sequence"/>
</dbReference>
<evidence type="ECO:0000313" key="2">
    <source>
        <dbReference type="Proteomes" id="UP000054560"/>
    </source>
</evidence>
<dbReference type="AlphaFoldDB" id="A0A0L0F5N4"/>
<evidence type="ECO:0000313" key="1">
    <source>
        <dbReference type="EMBL" id="KNC71478.1"/>
    </source>
</evidence>
<dbReference type="EMBL" id="KQ248727">
    <property type="protein sequence ID" value="KNC71478.1"/>
    <property type="molecule type" value="Genomic_DNA"/>
</dbReference>
<name>A0A0L0F5N4_9EUKA</name>
<feature type="non-terminal residue" evidence="1">
    <location>
        <position position="1"/>
    </location>
</feature>
<dbReference type="OrthoDB" id="619536at2759"/>
<protein>
    <submittedName>
        <fullName evidence="1">Uncharacterized protein</fullName>
    </submittedName>
</protein>
<keyword evidence="2" id="KW-1185">Reference proteome</keyword>